<dbReference type="SUPFAM" id="SSF51101">
    <property type="entry name" value="Mannose-binding lectins"/>
    <property type="match status" value="1"/>
</dbReference>
<gene>
    <name evidence="2" type="ORF">SAMN05421863_11663</name>
</gene>
<protein>
    <submittedName>
        <fullName evidence="2">Jacalin-like lectin domain-containing protein</fullName>
    </submittedName>
</protein>
<keyword evidence="2" id="KW-0430">Lectin</keyword>
<dbReference type="InterPro" id="IPR001229">
    <property type="entry name" value="Jacalin-like_lectin_dom"/>
</dbReference>
<dbReference type="Proteomes" id="UP000183287">
    <property type="component" value="Unassembled WGS sequence"/>
</dbReference>
<dbReference type="AlphaFoldDB" id="A0A1I4XMQ6"/>
<dbReference type="PROSITE" id="PS51752">
    <property type="entry name" value="JACALIN_LECTIN"/>
    <property type="match status" value="1"/>
</dbReference>
<dbReference type="InterPro" id="IPR036404">
    <property type="entry name" value="Jacalin-like_lectin_dom_sf"/>
</dbReference>
<dbReference type="Pfam" id="PF01419">
    <property type="entry name" value="Jacalin"/>
    <property type="match status" value="1"/>
</dbReference>
<dbReference type="PANTHER" id="PTHR46506">
    <property type="entry name" value="OS05G0143600 PROTEIN"/>
    <property type="match status" value="1"/>
</dbReference>
<organism evidence="2 3">
    <name type="scientific">Nitrosomonas communis</name>
    <dbReference type="NCBI Taxonomy" id="44574"/>
    <lineage>
        <taxon>Bacteria</taxon>
        <taxon>Pseudomonadati</taxon>
        <taxon>Pseudomonadota</taxon>
        <taxon>Betaproteobacteria</taxon>
        <taxon>Nitrosomonadales</taxon>
        <taxon>Nitrosomonadaceae</taxon>
        <taxon>Nitrosomonas</taxon>
    </lineage>
</organism>
<evidence type="ECO:0000259" key="1">
    <source>
        <dbReference type="PROSITE" id="PS51752"/>
    </source>
</evidence>
<evidence type="ECO:0000313" key="2">
    <source>
        <dbReference type="EMBL" id="SFN27158.1"/>
    </source>
</evidence>
<proteinExistence type="predicted"/>
<accession>A0A1I4XMQ6</accession>
<name>A0A1I4XMQ6_9PROT</name>
<keyword evidence="3" id="KW-1185">Reference proteome</keyword>
<dbReference type="EMBL" id="FOUB01000166">
    <property type="protein sequence ID" value="SFN27158.1"/>
    <property type="molecule type" value="Genomic_DNA"/>
</dbReference>
<reference evidence="3" key="1">
    <citation type="submission" date="2016-10" db="EMBL/GenBank/DDBJ databases">
        <authorList>
            <person name="Varghese N."/>
            <person name="Submissions S."/>
        </authorList>
    </citation>
    <scope>NUCLEOTIDE SEQUENCE [LARGE SCALE GENOMIC DNA]</scope>
    <source>
        <strain evidence="3">Nm44</strain>
    </source>
</reference>
<sequence length="154" mass="16795">MPKTGFQWYKLGAVGGWGGTAFEDPLVSASVRVTKIRVTAGCYVYRVKFEYSSGAKQTDHGGSGPSLCPLSWVGPIAEEQSFDLDQDEFIRGINGRSGRYIDQLEFVTNKRTIGPFGGDGGEPFYMIAPPDFKVKRLFGRSGAFIDGLGIIVEK</sequence>
<dbReference type="SMART" id="SM00915">
    <property type="entry name" value="Jacalin"/>
    <property type="match status" value="1"/>
</dbReference>
<dbReference type="Gene3D" id="2.100.10.30">
    <property type="entry name" value="Jacalin-like lectin domain"/>
    <property type="match status" value="1"/>
</dbReference>
<dbReference type="RefSeq" id="WP_074907640.1">
    <property type="nucleotide sequence ID" value="NZ_FOUB01000166.1"/>
</dbReference>
<dbReference type="GO" id="GO:0030246">
    <property type="term" value="F:carbohydrate binding"/>
    <property type="evidence" value="ECO:0007669"/>
    <property type="project" value="UniProtKB-KW"/>
</dbReference>
<feature type="domain" description="Jacalin-type lectin" evidence="1">
    <location>
        <begin position="8"/>
        <end position="154"/>
    </location>
</feature>
<evidence type="ECO:0000313" key="3">
    <source>
        <dbReference type="Proteomes" id="UP000183287"/>
    </source>
</evidence>